<evidence type="ECO:0000313" key="3">
    <source>
        <dbReference type="Proteomes" id="UP000824135"/>
    </source>
</evidence>
<name>A0A9D2CGH2_9FIRM</name>
<feature type="transmembrane region" description="Helical" evidence="1">
    <location>
        <begin position="94"/>
        <end position="119"/>
    </location>
</feature>
<keyword evidence="1" id="KW-1133">Transmembrane helix</keyword>
<comment type="caution">
    <text evidence="2">The sequence shown here is derived from an EMBL/GenBank/DDBJ whole genome shotgun (WGS) entry which is preliminary data.</text>
</comment>
<proteinExistence type="predicted"/>
<dbReference type="Proteomes" id="UP000824135">
    <property type="component" value="Unassembled WGS sequence"/>
</dbReference>
<gene>
    <name evidence="2" type="ORF">H9728_03670</name>
</gene>
<keyword evidence="1" id="KW-0812">Transmembrane</keyword>
<evidence type="ECO:0000256" key="1">
    <source>
        <dbReference type="SAM" id="Phobius"/>
    </source>
</evidence>
<reference evidence="2" key="2">
    <citation type="submission" date="2021-04" db="EMBL/GenBank/DDBJ databases">
        <authorList>
            <person name="Gilroy R."/>
        </authorList>
    </citation>
    <scope>NUCLEOTIDE SEQUENCE</scope>
    <source>
        <strain evidence="2">CHK199-9574</strain>
    </source>
</reference>
<protein>
    <submittedName>
        <fullName evidence="2">Uncharacterized protein</fullName>
    </submittedName>
</protein>
<reference evidence="2" key="1">
    <citation type="journal article" date="2021" name="PeerJ">
        <title>Extensive microbial diversity within the chicken gut microbiome revealed by metagenomics and culture.</title>
        <authorList>
            <person name="Gilroy R."/>
            <person name="Ravi A."/>
            <person name="Getino M."/>
            <person name="Pursley I."/>
            <person name="Horton D.L."/>
            <person name="Alikhan N.F."/>
            <person name="Baker D."/>
            <person name="Gharbi K."/>
            <person name="Hall N."/>
            <person name="Watson M."/>
            <person name="Adriaenssens E.M."/>
            <person name="Foster-Nyarko E."/>
            <person name="Jarju S."/>
            <person name="Secka A."/>
            <person name="Antonio M."/>
            <person name="Oren A."/>
            <person name="Chaudhuri R.R."/>
            <person name="La Ragione R."/>
            <person name="Hildebrand F."/>
            <person name="Pallen M.J."/>
        </authorList>
    </citation>
    <scope>NUCLEOTIDE SEQUENCE</scope>
    <source>
        <strain evidence="2">CHK199-9574</strain>
    </source>
</reference>
<accession>A0A9D2CGH2</accession>
<dbReference type="EMBL" id="DXCO01000029">
    <property type="protein sequence ID" value="HIY78122.1"/>
    <property type="molecule type" value="Genomic_DNA"/>
</dbReference>
<evidence type="ECO:0000313" key="2">
    <source>
        <dbReference type="EMBL" id="HIY78122.1"/>
    </source>
</evidence>
<keyword evidence="1" id="KW-0472">Membrane</keyword>
<dbReference type="AlphaFoldDB" id="A0A9D2CGH2"/>
<organism evidence="2 3">
    <name type="scientific">Candidatus Borkfalkia excrementavium</name>
    <dbReference type="NCBI Taxonomy" id="2838505"/>
    <lineage>
        <taxon>Bacteria</taxon>
        <taxon>Bacillati</taxon>
        <taxon>Bacillota</taxon>
        <taxon>Clostridia</taxon>
        <taxon>Christensenellales</taxon>
        <taxon>Christensenellaceae</taxon>
        <taxon>Candidatus Borkfalkia</taxon>
    </lineage>
</organism>
<sequence>MLDHLTAAVLEIVNAGSDGSYKVLETSDFLSALPDRLKTDEAGLDNSLRFLSERGYIDIRYSDKGTYCLCSLPKGRTYAESAAKEEEKKKSRGGALAVFFGALAGGFLGALAAGLLAAFCL</sequence>